<dbReference type="EMBL" id="KN833753">
    <property type="protein sequence ID" value="KIK21262.1"/>
    <property type="molecule type" value="Genomic_DNA"/>
</dbReference>
<keyword evidence="2" id="KW-1185">Reference proteome</keyword>
<evidence type="ECO:0000313" key="1">
    <source>
        <dbReference type="EMBL" id="KIK21262.1"/>
    </source>
</evidence>
<gene>
    <name evidence="1" type="ORF">PISMIDRAFT_681481</name>
</gene>
<organism evidence="1 2">
    <name type="scientific">Pisolithus microcarpus 441</name>
    <dbReference type="NCBI Taxonomy" id="765257"/>
    <lineage>
        <taxon>Eukaryota</taxon>
        <taxon>Fungi</taxon>
        <taxon>Dikarya</taxon>
        <taxon>Basidiomycota</taxon>
        <taxon>Agaricomycotina</taxon>
        <taxon>Agaricomycetes</taxon>
        <taxon>Agaricomycetidae</taxon>
        <taxon>Boletales</taxon>
        <taxon>Sclerodermatineae</taxon>
        <taxon>Pisolithaceae</taxon>
        <taxon>Pisolithus</taxon>
    </lineage>
</organism>
<proteinExistence type="predicted"/>
<dbReference type="HOGENOM" id="CLU_2441728_0_0_1"/>
<accession>A0A0C9ZFL9</accession>
<evidence type="ECO:0000313" key="2">
    <source>
        <dbReference type="Proteomes" id="UP000054018"/>
    </source>
</evidence>
<reference evidence="1 2" key="1">
    <citation type="submission" date="2014-04" db="EMBL/GenBank/DDBJ databases">
        <authorList>
            <consortium name="DOE Joint Genome Institute"/>
            <person name="Kuo A."/>
            <person name="Kohler A."/>
            <person name="Costa M.D."/>
            <person name="Nagy L.G."/>
            <person name="Floudas D."/>
            <person name="Copeland A."/>
            <person name="Barry K.W."/>
            <person name="Cichocki N."/>
            <person name="Veneault-Fourrey C."/>
            <person name="LaButti K."/>
            <person name="Lindquist E.A."/>
            <person name="Lipzen A."/>
            <person name="Lundell T."/>
            <person name="Morin E."/>
            <person name="Murat C."/>
            <person name="Sun H."/>
            <person name="Tunlid A."/>
            <person name="Henrissat B."/>
            <person name="Grigoriev I.V."/>
            <person name="Hibbett D.S."/>
            <person name="Martin F."/>
            <person name="Nordberg H.P."/>
            <person name="Cantor M.N."/>
            <person name="Hua S.X."/>
        </authorList>
    </citation>
    <scope>NUCLEOTIDE SEQUENCE [LARGE SCALE GENOMIC DNA]</scope>
    <source>
        <strain evidence="1 2">441</strain>
    </source>
</reference>
<dbReference type="Proteomes" id="UP000054018">
    <property type="component" value="Unassembled WGS sequence"/>
</dbReference>
<name>A0A0C9ZFL9_9AGAM</name>
<reference evidence="2" key="2">
    <citation type="submission" date="2015-01" db="EMBL/GenBank/DDBJ databases">
        <title>Evolutionary Origins and Diversification of the Mycorrhizal Mutualists.</title>
        <authorList>
            <consortium name="DOE Joint Genome Institute"/>
            <consortium name="Mycorrhizal Genomics Consortium"/>
            <person name="Kohler A."/>
            <person name="Kuo A."/>
            <person name="Nagy L.G."/>
            <person name="Floudas D."/>
            <person name="Copeland A."/>
            <person name="Barry K.W."/>
            <person name="Cichocki N."/>
            <person name="Veneault-Fourrey C."/>
            <person name="LaButti K."/>
            <person name="Lindquist E.A."/>
            <person name="Lipzen A."/>
            <person name="Lundell T."/>
            <person name="Morin E."/>
            <person name="Murat C."/>
            <person name="Riley R."/>
            <person name="Ohm R."/>
            <person name="Sun H."/>
            <person name="Tunlid A."/>
            <person name="Henrissat B."/>
            <person name="Grigoriev I.V."/>
            <person name="Hibbett D.S."/>
            <person name="Martin F."/>
        </authorList>
    </citation>
    <scope>NUCLEOTIDE SEQUENCE [LARGE SCALE GENOMIC DNA]</scope>
    <source>
        <strain evidence="2">441</strain>
    </source>
</reference>
<dbReference type="AlphaFoldDB" id="A0A0C9ZFL9"/>
<sequence length="90" mass="9909">MSAEHIGRVASANSPTYPELYPGFSGFSCFYPTHFHRPFYVSYTAAVPRSVSILDTSAEGTLPLCTKRTHSYVPHATLRLSACYNVACTM</sequence>
<protein>
    <submittedName>
        <fullName evidence="1">Uncharacterized protein</fullName>
    </submittedName>
</protein>